<gene>
    <name evidence="2" type="ORF">AA0117_g11230</name>
</gene>
<dbReference type="VEuPathDB" id="FungiDB:CC77DRAFT_1067790"/>
<evidence type="ECO:0000313" key="2">
    <source>
        <dbReference type="EMBL" id="RYN68203.1"/>
    </source>
</evidence>
<feature type="compositionally biased region" description="Polar residues" evidence="1">
    <location>
        <begin position="248"/>
        <end position="260"/>
    </location>
</feature>
<dbReference type="Proteomes" id="UP000291422">
    <property type="component" value="Unassembled WGS sequence"/>
</dbReference>
<sequence length="680" mass="75438">MAKKCKRATKAASVAAPRPVTSPYTSPTVTLHFGPTLQEYYLPDTLLQQLEKIPSRDPWTGKIHLADVDASIGHVLIHFLHTGLYQTLSEEKPESTGNTQQDNVLNEFQTALLTLEAAKKYGVPGLQDLAQIELERRGEDMCLRDAVRVIREDFLVGPSGEHAWLRDYVSTKVRSAFEHDPSAILAPDFFDSIGSPTLTKLVAQIIVGLCSEELDKLRKEKTATGRISAPGHSELPRPCSPDIADLPSKQTSEGSNGWPTCVQNFGAFDDSSAAWGPHNLPGDVSSSKEADAPAVLLSSIEEDSHATERGDAKSWGLDKDKVETQHFRAEEATIAQSQDEDAAENCTMTKDQEDGAGVEPLWGTWRSLAKKEKKFKVKTGSSTPLVPPPDPQLEVDPTLVIPDVETVGPVVSAEQGHQETEKDPYAGLSKLKAKRLKAKLDKEARLKEKEDARRQKEEEETAEIRRQEEAEAELIRLEEEEAESRRLKEEEYAVAAAEAEKFKKREEEEADLWATFPAAPLKKARKNKKINQTEQMGLEDQEANTKKIEGEDVAAADIRSEICPTKDDNPWDDWGPAAPIIRKKKKSKKPNDLTLAEDEENERILREKENAAVAATIADLSVVGSTSATFDDADCKLRVEHLSQNYGWQNCRLCELYVRKIAMKHHSEGLPIDDGFSTIN</sequence>
<evidence type="ECO:0000313" key="3">
    <source>
        <dbReference type="Proteomes" id="UP000291422"/>
    </source>
</evidence>
<reference evidence="3" key="1">
    <citation type="journal article" date="2019" name="bioRxiv">
        <title>Genomics, evolutionary history and diagnostics of the Alternaria alternata species group including apple and Asian pear pathotypes.</title>
        <authorList>
            <person name="Armitage A.D."/>
            <person name="Cockerton H.M."/>
            <person name="Sreenivasaprasad S."/>
            <person name="Woodhall J.W."/>
            <person name="Lane C.R."/>
            <person name="Harrison R.J."/>
            <person name="Clarkson J.P."/>
        </authorList>
    </citation>
    <scope>NUCLEOTIDE SEQUENCE [LARGE SCALE GENOMIC DNA]</scope>
    <source>
        <strain evidence="3">FERA 1177</strain>
    </source>
</reference>
<feature type="region of interest" description="Disordered" evidence="1">
    <location>
        <begin position="523"/>
        <end position="543"/>
    </location>
</feature>
<evidence type="ECO:0000256" key="1">
    <source>
        <dbReference type="SAM" id="MobiDB-lite"/>
    </source>
</evidence>
<dbReference type="EMBL" id="PDXD01000049">
    <property type="protein sequence ID" value="RYN68203.1"/>
    <property type="molecule type" value="Genomic_DNA"/>
</dbReference>
<feature type="region of interest" description="Disordered" evidence="1">
    <location>
        <begin position="442"/>
        <end position="467"/>
    </location>
</feature>
<dbReference type="PANTHER" id="PTHR37538">
    <property type="entry name" value="BTB DOMAIN-CONTAINING PROTEIN"/>
    <property type="match status" value="1"/>
</dbReference>
<comment type="caution">
    <text evidence="2">The sequence shown here is derived from an EMBL/GenBank/DDBJ whole genome shotgun (WGS) entry which is preliminary data.</text>
</comment>
<organism evidence="2 3">
    <name type="scientific">Alternaria alternata</name>
    <name type="common">Alternaria rot fungus</name>
    <name type="synonym">Torula alternata</name>
    <dbReference type="NCBI Taxonomy" id="5599"/>
    <lineage>
        <taxon>Eukaryota</taxon>
        <taxon>Fungi</taxon>
        <taxon>Dikarya</taxon>
        <taxon>Ascomycota</taxon>
        <taxon>Pezizomycotina</taxon>
        <taxon>Dothideomycetes</taxon>
        <taxon>Pleosporomycetidae</taxon>
        <taxon>Pleosporales</taxon>
        <taxon>Pleosporineae</taxon>
        <taxon>Pleosporaceae</taxon>
        <taxon>Alternaria</taxon>
        <taxon>Alternaria sect. Alternaria</taxon>
        <taxon>Alternaria alternata complex</taxon>
    </lineage>
</organism>
<feature type="region of interest" description="Disordered" evidence="1">
    <location>
        <begin position="223"/>
        <end position="260"/>
    </location>
</feature>
<protein>
    <recommendedName>
        <fullName evidence="4">BTB domain-containing protein</fullName>
    </recommendedName>
</protein>
<proteinExistence type="predicted"/>
<accession>A0A4Q4N3D4</accession>
<name>A0A4Q4N3D4_ALTAL</name>
<evidence type="ECO:0008006" key="4">
    <source>
        <dbReference type="Google" id="ProtNLM"/>
    </source>
</evidence>
<dbReference type="AlphaFoldDB" id="A0A4Q4N3D4"/>
<dbReference type="PANTHER" id="PTHR37538:SF1">
    <property type="entry name" value="BTB DOMAIN-CONTAINING PROTEIN"/>
    <property type="match status" value="1"/>
</dbReference>